<sequence length="264" mass="29527">MSSKKGSIVVVSTGMTLGAHMTPRCRSYIEHADIVIGSNPPLVEQWLESINPNYQSLQGLYAKGKHRADTYREMVDTMMAAVREGKNVVGAFYGHAGVFAWAPHRVVKEARKEGYEAHMEAGVSAEDCLYADMGIDPGRVGSQHFETTQLMKYQRQIDPTAYLILWQVGLAGDTTVKRFSTGEAYRQVLVDLLSEHYPLEHQVAIYECPFTALDDMRIEWMALKNLPSAHVSLISTLVVPPSQKMVKNQTVLDKLAELDLQQEL</sequence>
<dbReference type="Pfam" id="PF00590">
    <property type="entry name" value="TP_methylase"/>
    <property type="match status" value="1"/>
</dbReference>
<reference evidence="2" key="1">
    <citation type="journal article" date="2018" name="Int. J. Syst. Evol. Microbiol.">
        <title>Neptunicella marina gen. nov., sp. nov., isolated from surface seawater.</title>
        <authorList>
            <person name="Liu X."/>
            <person name="Lai Q."/>
            <person name="Du Y."/>
            <person name="Zhang X."/>
            <person name="Liu Z."/>
            <person name="Sun F."/>
            <person name="Shao Z."/>
        </authorList>
    </citation>
    <scope>NUCLEOTIDE SEQUENCE</scope>
    <source>
        <strain evidence="2">S27-2</strain>
    </source>
</reference>
<dbReference type="InterPro" id="IPR014777">
    <property type="entry name" value="4pyrrole_Mease_sub1"/>
</dbReference>
<comment type="caution">
    <text evidence="2">The sequence shown here is derived from an EMBL/GenBank/DDBJ whole genome shotgun (WGS) entry which is preliminary data.</text>
</comment>
<protein>
    <recommendedName>
        <fullName evidence="1">Tetrapyrrole methylase domain-containing protein</fullName>
    </recommendedName>
</protein>
<dbReference type="AlphaFoldDB" id="A0A8J6M283"/>
<accession>A0A8J6M283</accession>
<dbReference type="InterPro" id="IPR000878">
    <property type="entry name" value="4pyrrol_Mease"/>
</dbReference>
<dbReference type="InterPro" id="IPR035996">
    <property type="entry name" value="4pyrrol_Methylase_sf"/>
</dbReference>
<name>A0A8J6M283_9ALTE</name>
<dbReference type="EMBL" id="JACNEP010000026">
    <property type="protein sequence ID" value="MBC3767829.1"/>
    <property type="molecule type" value="Genomic_DNA"/>
</dbReference>
<dbReference type="Proteomes" id="UP000601768">
    <property type="component" value="Unassembled WGS sequence"/>
</dbReference>
<dbReference type="SUPFAM" id="SSF53790">
    <property type="entry name" value="Tetrapyrrole methylase"/>
    <property type="match status" value="1"/>
</dbReference>
<dbReference type="CDD" id="cd19916">
    <property type="entry name" value="OphMA_like"/>
    <property type="match status" value="1"/>
</dbReference>
<dbReference type="Gene3D" id="3.40.1010.10">
    <property type="entry name" value="Cobalt-precorrin-4 Transmethylase, Domain 1"/>
    <property type="match status" value="1"/>
</dbReference>
<feature type="domain" description="Tetrapyrrole methylase" evidence="1">
    <location>
        <begin position="8"/>
        <end position="207"/>
    </location>
</feature>
<organism evidence="2 3">
    <name type="scientific">Neptunicella marina</name>
    <dbReference type="NCBI Taxonomy" id="2125989"/>
    <lineage>
        <taxon>Bacteria</taxon>
        <taxon>Pseudomonadati</taxon>
        <taxon>Pseudomonadota</taxon>
        <taxon>Gammaproteobacteria</taxon>
        <taxon>Alteromonadales</taxon>
        <taxon>Alteromonadaceae</taxon>
        <taxon>Neptunicella</taxon>
    </lineage>
</organism>
<dbReference type="RefSeq" id="WP_186508493.1">
    <property type="nucleotide sequence ID" value="NZ_JACNEP010000026.1"/>
</dbReference>
<keyword evidence="3" id="KW-1185">Reference proteome</keyword>
<evidence type="ECO:0000313" key="2">
    <source>
        <dbReference type="EMBL" id="MBC3767829.1"/>
    </source>
</evidence>
<proteinExistence type="predicted"/>
<gene>
    <name evidence="2" type="ORF">H8B19_18270</name>
</gene>
<reference evidence="2" key="2">
    <citation type="submission" date="2020-08" db="EMBL/GenBank/DDBJ databases">
        <authorList>
            <person name="Lai Q."/>
        </authorList>
    </citation>
    <scope>NUCLEOTIDE SEQUENCE</scope>
    <source>
        <strain evidence="2">S27-2</strain>
    </source>
</reference>
<dbReference type="GO" id="GO:0008168">
    <property type="term" value="F:methyltransferase activity"/>
    <property type="evidence" value="ECO:0007669"/>
    <property type="project" value="InterPro"/>
</dbReference>
<evidence type="ECO:0000313" key="3">
    <source>
        <dbReference type="Proteomes" id="UP000601768"/>
    </source>
</evidence>
<evidence type="ECO:0000259" key="1">
    <source>
        <dbReference type="Pfam" id="PF00590"/>
    </source>
</evidence>